<comment type="subcellular location">
    <subcellularLocation>
        <location evidence="1">Cell membrane</location>
        <topology evidence="1">Lipid-anchor</topology>
        <topology evidence="1">GPI-anchor</topology>
    </subcellularLocation>
</comment>
<evidence type="ECO:0000256" key="2">
    <source>
        <dbReference type="ARBA" id="ARBA00022475"/>
    </source>
</evidence>
<evidence type="ECO:0000256" key="3">
    <source>
        <dbReference type="ARBA" id="ARBA00022622"/>
    </source>
</evidence>
<dbReference type="InterPro" id="IPR001812">
    <property type="entry name" value="Trypano_VSG_A_N_dom"/>
</dbReference>
<proteinExistence type="predicted"/>
<dbReference type="SUPFAM" id="SSF58087">
    <property type="entry name" value="Variant surface glycoprotein (N-terminal domain)"/>
    <property type="match status" value="1"/>
</dbReference>
<feature type="domain" description="Trypanosome variant surface glycoprotein A-type N-terminal" evidence="7">
    <location>
        <begin position="2"/>
        <end position="160"/>
    </location>
</feature>
<dbReference type="Pfam" id="PF00913">
    <property type="entry name" value="Trypan_glycop"/>
    <property type="match status" value="1"/>
</dbReference>
<dbReference type="Gene3D" id="3.90.150.10">
    <property type="entry name" value="Variant Surface Glycoprotein, subunit A domain 1"/>
    <property type="match status" value="1"/>
</dbReference>
<organism evidence="8">
    <name type="scientific">Trypanosoma brucei</name>
    <dbReference type="NCBI Taxonomy" id="5691"/>
    <lineage>
        <taxon>Eukaryota</taxon>
        <taxon>Discoba</taxon>
        <taxon>Euglenozoa</taxon>
        <taxon>Kinetoplastea</taxon>
        <taxon>Metakinetoplastina</taxon>
        <taxon>Trypanosomatida</taxon>
        <taxon>Trypanosomatidae</taxon>
        <taxon>Trypanosoma</taxon>
    </lineage>
</organism>
<keyword evidence="6" id="KW-0449">Lipoprotein</keyword>
<dbReference type="GO" id="GO:0042783">
    <property type="term" value="P:symbiont-mediated evasion of host immune response"/>
    <property type="evidence" value="ECO:0007669"/>
    <property type="project" value="InterPro"/>
</dbReference>
<keyword evidence="2" id="KW-1003">Cell membrane</keyword>
<evidence type="ECO:0000313" key="8">
    <source>
        <dbReference type="EMBL" id="ARB50978.1"/>
    </source>
</evidence>
<name>A0A1V0FYM7_9TRYP</name>
<keyword evidence="4" id="KW-0472">Membrane</keyword>
<evidence type="ECO:0000256" key="6">
    <source>
        <dbReference type="ARBA" id="ARBA00023288"/>
    </source>
</evidence>
<evidence type="ECO:0000259" key="7">
    <source>
        <dbReference type="Pfam" id="PF00913"/>
    </source>
</evidence>
<keyword evidence="5" id="KW-0325">Glycoprotein</keyword>
<reference evidence="8" key="1">
    <citation type="submission" date="2016-12" db="EMBL/GenBank/DDBJ databases">
        <title>Extending the VSGnome of Trypanosoma brucei strain TREU927.</title>
        <authorList>
            <person name="Cross G.A."/>
        </authorList>
    </citation>
    <scope>NUCLEOTIDE SEQUENCE</scope>
    <source>
        <strain evidence="8">Tb927.99.2097</strain>
    </source>
</reference>
<dbReference type="EMBL" id="KY404727">
    <property type="protein sequence ID" value="ARB50978.1"/>
    <property type="molecule type" value="Genomic_DNA"/>
</dbReference>
<protein>
    <submittedName>
        <fullName evidence="8">Variant surface glycoprotein</fullName>
    </submittedName>
</protein>
<dbReference type="Gene3D" id="1.10.470.10">
    <property type="entry name" value="Variant Surface Glycoprotein, subunit A, domain 2"/>
    <property type="match status" value="1"/>
</dbReference>
<dbReference type="GO" id="GO:0098552">
    <property type="term" value="C:side of membrane"/>
    <property type="evidence" value="ECO:0007669"/>
    <property type="project" value="UniProtKB-KW"/>
</dbReference>
<evidence type="ECO:0000256" key="5">
    <source>
        <dbReference type="ARBA" id="ARBA00023180"/>
    </source>
</evidence>
<dbReference type="AlphaFoldDB" id="A0A1V0FYM7"/>
<sequence length="168" mass="18250">MRNKTGETRNHFESGDLKKQLELTKKIACLKGLMDEWLNLVSQPKKISHGCLAAQDSNPASITGGVIDSVQCKLRASEVQNTASTQTELTEAGFINIEHAADASTNHQDSENQCHMLARGGEDSIIKTDGDTFAVKYIGGYIQVETDTENAASLANVKKTIGINKTER</sequence>
<dbReference type="VEuPathDB" id="TriTrypDB:Tb427_000052700"/>
<keyword evidence="3" id="KW-0336">GPI-anchor</keyword>
<evidence type="ECO:0000256" key="4">
    <source>
        <dbReference type="ARBA" id="ARBA00023136"/>
    </source>
</evidence>
<evidence type="ECO:0000256" key="1">
    <source>
        <dbReference type="ARBA" id="ARBA00004609"/>
    </source>
</evidence>
<dbReference type="GO" id="GO:0005886">
    <property type="term" value="C:plasma membrane"/>
    <property type="evidence" value="ECO:0007669"/>
    <property type="project" value="UniProtKB-SubCell"/>
</dbReference>
<accession>A0A1V0FYM7</accession>